<reference evidence="1" key="3">
    <citation type="submission" date="2015-04" db="EMBL/GenBank/DDBJ databases">
        <authorList>
            <consortium name="FlyBase"/>
        </authorList>
    </citation>
    <scope>NUCLEOTIDE SEQUENCE</scope>
    <source>
        <strain evidence="1">W501</strain>
    </source>
</reference>
<dbReference type="KEGG" id="dsi:Dsimw501_GD28061"/>
<protein>
    <submittedName>
        <fullName evidence="1">Uncharacterized protein</fullName>
    </submittedName>
</protein>
<proteinExistence type="predicted"/>
<organism evidence="1">
    <name type="scientific">Drosophila simulans</name>
    <name type="common">Fruit fly</name>
    <dbReference type="NCBI Taxonomy" id="7240"/>
    <lineage>
        <taxon>Eukaryota</taxon>
        <taxon>Metazoa</taxon>
        <taxon>Ecdysozoa</taxon>
        <taxon>Arthropoda</taxon>
        <taxon>Hexapoda</taxon>
        <taxon>Insecta</taxon>
        <taxon>Pterygota</taxon>
        <taxon>Neoptera</taxon>
        <taxon>Endopterygota</taxon>
        <taxon>Diptera</taxon>
        <taxon>Brachycera</taxon>
        <taxon>Muscomorpha</taxon>
        <taxon>Ephydroidea</taxon>
        <taxon>Drosophilidae</taxon>
        <taxon>Drosophila</taxon>
        <taxon>Sophophora</taxon>
    </lineage>
</organism>
<reference evidence="1" key="1">
    <citation type="journal article" date="2013" name="Genome Res.">
        <title>A second-generation assembly of the Drosophila simulans genome provides new insights into patterns of lineage-specific divergence.</title>
        <authorList>
            <person name="Hu T.T."/>
            <person name="Eisen M.B."/>
            <person name="Thornton K.R."/>
            <person name="Andolfatto P."/>
        </authorList>
    </citation>
    <scope>NUCLEOTIDE SEQUENCE [LARGE SCALE GENOMIC DNA]</scope>
    <source>
        <strain evidence="1">W501</strain>
    </source>
</reference>
<reference evidence="1" key="2">
    <citation type="submission" date="2014-06" db="EMBL/GenBank/DDBJ databases">
        <authorList>
            <person name="Hu T."/>
            <person name="Eisen M.B."/>
            <person name="Thornton K.R."/>
            <person name="Andolfatto P."/>
        </authorList>
    </citation>
    <scope>NUCLEOTIDE SEQUENCE</scope>
    <source>
        <strain evidence="1">W501</strain>
    </source>
</reference>
<sequence>MTFPFMTFTDICDEGLSFLSVSGARSGVSLRAEFSPYHKARNINIDNYRRLRTLHTISNKHICRKRQLGRLNLPYRHLLKHSGSVHPKIVNCFLNGQSKWAGFLYGLQPTAEKCRAIGSAC</sequence>
<accession>A0A0J9S1V1</accession>
<dbReference type="AlphaFoldDB" id="A0A0J9S1V1"/>
<evidence type="ECO:0000313" key="1">
    <source>
        <dbReference type="EMBL" id="KMZ01350.1"/>
    </source>
</evidence>
<name>A0A0J9S1V1_DROSI</name>
<gene>
    <name evidence="1" type="primary">Dsim\GD28061</name>
    <name evidence="1" type="ORF">Dsimw501_GD28061</name>
</gene>
<dbReference type="Bgee" id="FBgn0269351">
    <property type="expression patterns" value="Expressed in female reproductive system and 3 other cell types or tissues"/>
</dbReference>
<dbReference type="Proteomes" id="UP000035880">
    <property type="component" value="Chromosome 3L"/>
</dbReference>
<dbReference type="EMBL" id="CM002912">
    <property type="protein sequence ID" value="KMZ01350.1"/>
    <property type="molecule type" value="Genomic_DNA"/>
</dbReference>